<evidence type="ECO:0000256" key="13">
    <source>
        <dbReference type="ARBA" id="ARBA00023136"/>
    </source>
</evidence>
<comment type="subcellular location">
    <subcellularLocation>
        <location evidence="2">Cell membrane</location>
        <topology evidence="2">Multi-pass membrane protein</topology>
    </subcellularLocation>
</comment>
<evidence type="ECO:0000313" key="17">
    <source>
        <dbReference type="EMBL" id="QMW76952.1"/>
    </source>
</evidence>
<organism evidence="17 18">
    <name type="scientific">Blautia producta</name>
    <dbReference type="NCBI Taxonomy" id="33035"/>
    <lineage>
        <taxon>Bacteria</taxon>
        <taxon>Bacillati</taxon>
        <taxon>Bacillota</taxon>
        <taxon>Clostridia</taxon>
        <taxon>Lachnospirales</taxon>
        <taxon>Lachnospiraceae</taxon>
        <taxon>Blautia</taxon>
    </lineage>
</organism>
<dbReference type="Gene3D" id="6.10.340.10">
    <property type="match status" value="1"/>
</dbReference>
<feature type="domain" description="HAMP" evidence="16">
    <location>
        <begin position="196"/>
        <end position="244"/>
    </location>
</feature>
<dbReference type="SMART" id="SM00387">
    <property type="entry name" value="HATPase_c"/>
    <property type="match status" value="1"/>
</dbReference>
<dbReference type="GO" id="GO:0005886">
    <property type="term" value="C:plasma membrane"/>
    <property type="evidence" value="ECO:0007669"/>
    <property type="project" value="UniProtKB-SubCell"/>
</dbReference>
<evidence type="ECO:0000256" key="12">
    <source>
        <dbReference type="ARBA" id="ARBA00023012"/>
    </source>
</evidence>
<feature type="transmembrane region" description="Helical" evidence="14">
    <location>
        <begin position="171"/>
        <end position="195"/>
    </location>
</feature>
<dbReference type="Gene3D" id="3.30.565.10">
    <property type="entry name" value="Histidine kinase-like ATPase, C-terminal domain"/>
    <property type="match status" value="1"/>
</dbReference>
<dbReference type="EC" id="2.7.13.3" evidence="3"/>
<accession>A0A7G5MQQ9</accession>
<evidence type="ECO:0000256" key="8">
    <source>
        <dbReference type="ARBA" id="ARBA00022741"/>
    </source>
</evidence>
<dbReference type="Pfam" id="PF02518">
    <property type="entry name" value="HATPase_c"/>
    <property type="match status" value="1"/>
</dbReference>
<dbReference type="PRINTS" id="PR00344">
    <property type="entry name" value="BCTRLSENSOR"/>
</dbReference>
<evidence type="ECO:0000256" key="1">
    <source>
        <dbReference type="ARBA" id="ARBA00000085"/>
    </source>
</evidence>
<evidence type="ECO:0000259" key="16">
    <source>
        <dbReference type="PROSITE" id="PS50885"/>
    </source>
</evidence>
<feature type="domain" description="Histidine kinase" evidence="15">
    <location>
        <begin position="252"/>
        <end position="469"/>
    </location>
</feature>
<dbReference type="CDD" id="cd06225">
    <property type="entry name" value="HAMP"/>
    <property type="match status" value="1"/>
</dbReference>
<evidence type="ECO:0000256" key="14">
    <source>
        <dbReference type="SAM" id="Phobius"/>
    </source>
</evidence>
<evidence type="ECO:0000256" key="5">
    <source>
        <dbReference type="ARBA" id="ARBA00022553"/>
    </source>
</evidence>
<dbReference type="RefSeq" id="WP_018592952.1">
    <property type="nucleotide sequence ID" value="NZ_AP031416.1"/>
</dbReference>
<dbReference type="SMART" id="SM00388">
    <property type="entry name" value="HisKA"/>
    <property type="match status" value="1"/>
</dbReference>
<evidence type="ECO:0000256" key="9">
    <source>
        <dbReference type="ARBA" id="ARBA00022777"/>
    </source>
</evidence>
<keyword evidence="8" id="KW-0547">Nucleotide-binding</keyword>
<dbReference type="Gene3D" id="1.10.287.130">
    <property type="match status" value="1"/>
</dbReference>
<dbReference type="InterPro" id="IPR005467">
    <property type="entry name" value="His_kinase_dom"/>
</dbReference>
<keyword evidence="6" id="KW-0808">Transferase</keyword>
<evidence type="ECO:0000256" key="4">
    <source>
        <dbReference type="ARBA" id="ARBA00022475"/>
    </source>
</evidence>
<sequence>MKKSLYIKFVAFFLILGFIGFFAVSMIGPSLVENHLEDVYSGDLYREASSIAENRASKYYQQQASLDSVAMNLKTLSIYQDAEIWLISPQGEILLSTSDDFSEDENRTIEHFNPGHSSGSYYQIGCFYNAFDEDHLSVMVPVTWKMSIQGYVAMHLPMSILQEQENDIMNIIYILILILFLVMLLMLAVFSFMVYRPLKKIIAGADQFASGNLKHNIPVHTRDEMGYLALTLNYMSDELDKTGEYQRKFVSNVSHDFRSPLTSIKGYTEAILDGTIPPELQNKYLNIVVYETDRLYKLTQSLLTLNDMDEKGRMLEYTNFDINNTIKTTAAAFEGICREKRISIELLLTGQTLYVSADMGKIQQVLYNLIDNAIKFSPADSIIKVETTIKHETVFVSVKDSGCGIPKSSLPKIWDRFYKTDPSRGKDRKGTGLGLSIVKEILNSHNQHINVISTEGVGTEFIFTLSKGTENKN</sequence>
<keyword evidence="12" id="KW-0902">Two-component regulatory system</keyword>
<dbReference type="SUPFAM" id="SSF158472">
    <property type="entry name" value="HAMP domain-like"/>
    <property type="match status" value="1"/>
</dbReference>
<dbReference type="CDD" id="cd00075">
    <property type="entry name" value="HATPase"/>
    <property type="match status" value="1"/>
</dbReference>
<keyword evidence="5" id="KW-0597">Phosphoprotein</keyword>
<dbReference type="Proteomes" id="UP000515789">
    <property type="component" value="Chromosome"/>
</dbReference>
<dbReference type="FunFam" id="3.30.565.10:FF:000006">
    <property type="entry name" value="Sensor histidine kinase WalK"/>
    <property type="match status" value="1"/>
</dbReference>
<dbReference type="FunFam" id="1.10.287.130:FF:000001">
    <property type="entry name" value="Two-component sensor histidine kinase"/>
    <property type="match status" value="1"/>
</dbReference>
<dbReference type="Pfam" id="PF00512">
    <property type="entry name" value="HisKA"/>
    <property type="match status" value="1"/>
</dbReference>
<keyword evidence="10" id="KW-0067">ATP-binding</keyword>
<dbReference type="InterPro" id="IPR036890">
    <property type="entry name" value="HATPase_C_sf"/>
</dbReference>
<name>A0A7G5MQQ9_9FIRM</name>
<evidence type="ECO:0000256" key="2">
    <source>
        <dbReference type="ARBA" id="ARBA00004651"/>
    </source>
</evidence>
<gene>
    <name evidence="17" type="ORF">E5259_04685</name>
</gene>
<dbReference type="GeneID" id="75052334"/>
<dbReference type="EMBL" id="CP039126">
    <property type="protein sequence ID" value="QMW76952.1"/>
    <property type="molecule type" value="Genomic_DNA"/>
</dbReference>
<dbReference type="InterPro" id="IPR036097">
    <property type="entry name" value="HisK_dim/P_sf"/>
</dbReference>
<dbReference type="CDD" id="cd00082">
    <property type="entry name" value="HisKA"/>
    <property type="match status" value="1"/>
</dbReference>
<dbReference type="Pfam" id="PF00672">
    <property type="entry name" value="HAMP"/>
    <property type="match status" value="1"/>
</dbReference>
<dbReference type="GO" id="GO:0005524">
    <property type="term" value="F:ATP binding"/>
    <property type="evidence" value="ECO:0007669"/>
    <property type="project" value="UniProtKB-KW"/>
</dbReference>
<evidence type="ECO:0000256" key="11">
    <source>
        <dbReference type="ARBA" id="ARBA00022989"/>
    </source>
</evidence>
<reference evidence="17 18" key="1">
    <citation type="submission" date="2019-04" db="EMBL/GenBank/DDBJ databases">
        <authorList>
            <person name="Schori C."/>
            <person name="Ahrens C."/>
        </authorList>
    </citation>
    <scope>NUCLEOTIDE SEQUENCE [LARGE SCALE GENOMIC DNA]</scope>
    <source>
        <strain evidence="17 18">DSM 2950</strain>
    </source>
</reference>
<evidence type="ECO:0000256" key="3">
    <source>
        <dbReference type="ARBA" id="ARBA00012438"/>
    </source>
</evidence>
<keyword evidence="4" id="KW-1003">Cell membrane</keyword>
<dbReference type="SUPFAM" id="SSF55874">
    <property type="entry name" value="ATPase domain of HSP90 chaperone/DNA topoisomerase II/histidine kinase"/>
    <property type="match status" value="1"/>
</dbReference>
<dbReference type="InterPro" id="IPR003661">
    <property type="entry name" value="HisK_dim/P_dom"/>
</dbReference>
<evidence type="ECO:0000313" key="18">
    <source>
        <dbReference type="Proteomes" id="UP000515789"/>
    </source>
</evidence>
<keyword evidence="7 14" id="KW-0812">Transmembrane</keyword>
<dbReference type="InterPro" id="IPR050398">
    <property type="entry name" value="HssS/ArlS-like"/>
</dbReference>
<dbReference type="PROSITE" id="PS50109">
    <property type="entry name" value="HIS_KIN"/>
    <property type="match status" value="1"/>
</dbReference>
<dbReference type="AlphaFoldDB" id="A0A7G5MQQ9"/>
<evidence type="ECO:0000259" key="15">
    <source>
        <dbReference type="PROSITE" id="PS50109"/>
    </source>
</evidence>
<dbReference type="PANTHER" id="PTHR45528">
    <property type="entry name" value="SENSOR HISTIDINE KINASE CPXA"/>
    <property type="match status" value="1"/>
</dbReference>
<keyword evidence="13 14" id="KW-0472">Membrane</keyword>
<dbReference type="InterPro" id="IPR004358">
    <property type="entry name" value="Sig_transdc_His_kin-like_C"/>
</dbReference>
<proteinExistence type="predicted"/>
<dbReference type="PROSITE" id="PS50885">
    <property type="entry name" value="HAMP"/>
    <property type="match status" value="1"/>
</dbReference>
<dbReference type="SMART" id="SM00304">
    <property type="entry name" value="HAMP"/>
    <property type="match status" value="1"/>
</dbReference>
<protein>
    <recommendedName>
        <fullName evidence="3">histidine kinase</fullName>
        <ecNumber evidence="3">2.7.13.3</ecNumber>
    </recommendedName>
</protein>
<dbReference type="SUPFAM" id="SSF47384">
    <property type="entry name" value="Homodimeric domain of signal transducing histidine kinase"/>
    <property type="match status" value="1"/>
</dbReference>
<dbReference type="GO" id="GO:0000155">
    <property type="term" value="F:phosphorelay sensor kinase activity"/>
    <property type="evidence" value="ECO:0007669"/>
    <property type="project" value="InterPro"/>
</dbReference>
<dbReference type="PANTHER" id="PTHR45528:SF1">
    <property type="entry name" value="SENSOR HISTIDINE KINASE CPXA"/>
    <property type="match status" value="1"/>
</dbReference>
<keyword evidence="9 17" id="KW-0418">Kinase</keyword>
<dbReference type="InterPro" id="IPR003594">
    <property type="entry name" value="HATPase_dom"/>
</dbReference>
<evidence type="ECO:0000256" key="6">
    <source>
        <dbReference type="ARBA" id="ARBA00022679"/>
    </source>
</evidence>
<feature type="transmembrane region" description="Helical" evidence="14">
    <location>
        <begin position="9"/>
        <end position="32"/>
    </location>
</feature>
<keyword evidence="11 14" id="KW-1133">Transmembrane helix</keyword>
<evidence type="ECO:0000256" key="7">
    <source>
        <dbReference type="ARBA" id="ARBA00022692"/>
    </source>
</evidence>
<evidence type="ECO:0000256" key="10">
    <source>
        <dbReference type="ARBA" id="ARBA00022840"/>
    </source>
</evidence>
<dbReference type="InterPro" id="IPR003660">
    <property type="entry name" value="HAMP_dom"/>
</dbReference>
<comment type="catalytic activity">
    <reaction evidence="1">
        <text>ATP + protein L-histidine = ADP + protein N-phospho-L-histidine.</text>
        <dbReference type="EC" id="2.7.13.3"/>
    </reaction>
</comment>